<organism evidence="2 3">
    <name type="scientific">Trypanosoma rangeli</name>
    <dbReference type="NCBI Taxonomy" id="5698"/>
    <lineage>
        <taxon>Eukaryota</taxon>
        <taxon>Discoba</taxon>
        <taxon>Euglenozoa</taxon>
        <taxon>Kinetoplastea</taxon>
        <taxon>Metakinetoplastina</taxon>
        <taxon>Trypanosomatida</taxon>
        <taxon>Trypanosomatidae</taxon>
        <taxon>Trypanosoma</taxon>
        <taxon>Herpetosoma</taxon>
    </lineage>
</organism>
<dbReference type="Proteomes" id="UP000283634">
    <property type="component" value="Unassembled WGS sequence"/>
</dbReference>
<dbReference type="InterPro" id="IPR042214">
    <property type="entry name" value="TruD_catalytic"/>
</dbReference>
<dbReference type="InterPro" id="IPR020103">
    <property type="entry name" value="PsdUridine_synth_cat_dom_sf"/>
</dbReference>
<dbReference type="OMA" id="AICFCAN"/>
<feature type="region of interest" description="Disordered" evidence="1">
    <location>
        <begin position="804"/>
        <end position="823"/>
    </location>
</feature>
<feature type="compositionally biased region" description="Basic and acidic residues" evidence="1">
    <location>
        <begin position="69"/>
        <end position="82"/>
    </location>
</feature>
<accession>A0A3R7NRQ8</accession>
<protein>
    <submittedName>
        <fullName evidence="2">Uncharacterized protein</fullName>
    </submittedName>
</protein>
<dbReference type="VEuPathDB" id="TriTrypDB:TRSC58_06302"/>
<feature type="compositionally biased region" description="Basic and acidic residues" evidence="1">
    <location>
        <begin position="806"/>
        <end position="821"/>
    </location>
</feature>
<comment type="caution">
    <text evidence="2">The sequence shown here is derived from an EMBL/GenBank/DDBJ whole genome shotgun (WGS) entry which is preliminary data.</text>
</comment>
<gene>
    <name evidence="2" type="ORF">TraAM80_03634</name>
</gene>
<keyword evidence="3" id="KW-1185">Reference proteome</keyword>
<dbReference type="GO" id="GO:0001522">
    <property type="term" value="P:pseudouridine synthesis"/>
    <property type="evidence" value="ECO:0007669"/>
    <property type="project" value="InterPro"/>
</dbReference>
<dbReference type="OrthoDB" id="447290at2759"/>
<reference evidence="2 3" key="1">
    <citation type="journal article" date="2018" name="BMC Genomics">
        <title>Genomic comparison of Trypanosoma conorhini and Trypanosoma rangeli to Trypanosoma cruzi strains of high and low virulence.</title>
        <authorList>
            <person name="Bradwell K.R."/>
            <person name="Koparde V.N."/>
            <person name="Matveyev A.V."/>
            <person name="Serrano M.G."/>
            <person name="Alves J.M."/>
            <person name="Parikh H."/>
            <person name="Huang B."/>
            <person name="Lee V."/>
            <person name="Espinosa-Alvarez O."/>
            <person name="Ortiz P.A."/>
            <person name="Costa-Martins A.G."/>
            <person name="Teixeira M.M."/>
            <person name="Buck G.A."/>
        </authorList>
    </citation>
    <scope>NUCLEOTIDE SEQUENCE [LARGE SCALE GENOMIC DNA]</scope>
    <source>
        <strain evidence="2 3">AM80</strain>
    </source>
</reference>
<name>A0A3R7NRQ8_TRYRA</name>
<proteinExistence type="predicted"/>
<dbReference type="EMBL" id="MKGL01000103">
    <property type="protein sequence ID" value="RNF06687.1"/>
    <property type="molecule type" value="Genomic_DNA"/>
</dbReference>
<dbReference type="SUPFAM" id="SSF55120">
    <property type="entry name" value="Pseudouridine synthase"/>
    <property type="match status" value="1"/>
</dbReference>
<dbReference type="Gene3D" id="3.30.2350.20">
    <property type="entry name" value="TruD, catalytic domain"/>
    <property type="match status" value="1"/>
</dbReference>
<feature type="region of interest" description="Disordered" evidence="1">
    <location>
        <begin position="41"/>
        <end position="102"/>
    </location>
</feature>
<dbReference type="GO" id="GO:0009982">
    <property type="term" value="F:pseudouridine synthase activity"/>
    <property type="evidence" value="ECO:0007669"/>
    <property type="project" value="InterPro"/>
</dbReference>
<evidence type="ECO:0000313" key="2">
    <source>
        <dbReference type="EMBL" id="RNF06687.1"/>
    </source>
</evidence>
<dbReference type="GO" id="GO:0003723">
    <property type="term" value="F:RNA binding"/>
    <property type="evidence" value="ECO:0007669"/>
    <property type="project" value="InterPro"/>
</dbReference>
<dbReference type="RefSeq" id="XP_029239400.1">
    <property type="nucleotide sequence ID" value="XM_029380589.1"/>
</dbReference>
<dbReference type="GeneID" id="40327567"/>
<dbReference type="GO" id="GO:0005634">
    <property type="term" value="C:nucleus"/>
    <property type="evidence" value="ECO:0007669"/>
    <property type="project" value="TreeGrafter"/>
</dbReference>
<evidence type="ECO:0000256" key="1">
    <source>
        <dbReference type="SAM" id="MobiDB-lite"/>
    </source>
</evidence>
<dbReference type="PANTHER" id="PTHR13326">
    <property type="entry name" value="TRNA PSEUDOURIDINE SYNTHASE D"/>
    <property type="match status" value="1"/>
</dbReference>
<feature type="region of interest" description="Disordered" evidence="1">
    <location>
        <begin position="258"/>
        <end position="290"/>
    </location>
</feature>
<dbReference type="PANTHER" id="PTHR13326:SF23">
    <property type="match status" value="1"/>
</dbReference>
<evidence type="ECO:0000313" key="3">
    <source>
        <dbReference type="Proteomes" id="UP000283634"/>
    </source>
</evidence>
<sequence>MLFASGRLWRVRRSVVLQLMRESRDVLDTAAIKGSSQQFKNVAGNNDNNDEGVLLRPYAEGTSRKGRLRPRDARGKKGEEAKNSMSQQLHDGGKESPVSMSLPTTLANGTVVFLSTAAPHSEEGSSVARSLEAHRWLAAETQRHHMQANESVASGAAHVAHERIERRRKKWSLTEVEFDVGITERLFPEIRRLPALHELHYGDALMREVDAASYFAAKQGGHSSRKLEKDDKVAEVPLTDADFLSFEEQDLLRQPALTAPSLPSTVSPALGASDGPSPAEKQQKQLSHELSSCKLASEDRGVMHGTQTPWFVPEGGVVRLEPLSSSNALCLLRFVLHLRQQTPQHLPLAVQKRMKKEEALQAAPLKNKNKGEKYLSLEDVMLYLDTAPPPILGFTENLPPTKSPAFVFVLYTENVSLQNAIGHMAALFNIPQRAFHTCTAVSKMSCGTVLCAVSPNHLTLEHLLLLNTMRHPGFVLRVGSIRAVEDETASASLFGDLSLWQPLNEVEILLRRVSCGSRQELEHRLRAVQEVGAIFFCANREASLVRAATDVLHGFFKSALLNALHRRNAPMAMRHFLSRPNLITAARARRASTDATVRQVLKNYILVGGDWAQTVARTPYVWRRRWLNALRCSVWNMMASRRLRHGGRRVLPGDVVLRPEYRADVHCRMLTTVKAEHVMLVADEAAAAECSMEDVFIPFLRGVYPPELFAPETTQHPIMTQANMLALLREAHAPQLLLGMNDTCRSLLDSRSESSPLLFRRLIIRPVEMSFSILEDKPPMKSIHFDAARVLESDRLCLQSPMLPGRSREEKASHSSGDKATNKLTLGPSLVRQSLVLERTTIGARLSSGLLAEEFFAPPARDEYVALGHVERHLNGNLVLAPPRANDEALKTIDCLFTIHVHAVVRNGLAALGHMLREYFILSGVEREEDSALQHKIHRVRRELDSETPWLTSSTFCKACYCRDHDALESCAEYQFKRSKHEGAKRRAEVLQELASADTSALLPPSATNGMEPGGVAVTPVEKMEGDMVLELELRLRRRSEEQKWGVHLTSALHLSAIDDVSVLSEGRIRWGSKAASQLALQKGFWKVFWGKHQQDDGAKNQGDEASLQLVALSHFILKAMGTTESLLHAGDGEHCLPYINTNEGLPLPQLPDAFSPPRSQLPDGDVGMESTSTDEAVKSRKLLRQCKWVLTSINDTTVTGRRQVAAVFVRLGKQRDVSLRFSATLQRCGGLETSCRNAAETLPQIIELTLTRVSKGRGGWGLKFDCDSLTLLNLAHLLHAHGSSGVTAVVEPPLLTAVAAAETLDGKYMLNRVNGEVVGTQCEVLERLRRLKGCGEDKVLRLQLVLRSQGNNGEDARHPASEVAAVVSCSAAVGTMERGRSGCSVVSPQEGGVVEADRGKKEEDTALAVAPPSCSPQCVPLTPEQRKRSVVTIVINRRADAPSGRWGIRVRRGTLRLQRIHSNHEFSFQVYAAKRQQAVRIADTLRFNNTRRRDNGQHNTTTGATVATTEADAAFYSHFVYIIVGVNHRQVANCEELRALLAAAARSADESVVLQVQQYRLAQIAVRILRGGGDGDGEAAFESVGFRISRDMVVESVKAGGPMARAILAATYDGCSLRRLINNSCPPMVAAGELETGGVAKPSASSSSVSKGARWNFDLDEDTQKQTGSSTSVKVEATARDAAAPCSSVPPAYWNMVDGATLISLCGEGDSTRFVWRVLYGVRAGTLRTPQDLARALAADVREETLFLQQCLLDD</sequence>
<dbReference type="InterPro" id="IPR001656">
    <property type="entry name" value="PsdUridine_synth_TruD"/>
</dbReference>